<keyword evidence="7 11" id="KW-0406">Ion transport</keyword>
<evidence type="ECO:0000256" key="6">
    <source>
        <dbReference type="ARBA" id="ARBA00022989"/>
    </source>
</evidence>
<comment type="function">
    <text evidence="9">Proton-conducting pore forming subunit of the V0 complex of vacuolar(H+)-ATPase (V-ATPase), a multisubunit enzyme composed of a peripheral complex (V1) that hydrolyzes ATP and a membrane integral complex (V0) that translocates protons. V-ATPase is responsible for acidifying and maintaining the pH of intracellular compartments.</text>
</comment>
<accession>A0AAV5RK35</accession>
<dbReference type="PRINTS" id="PR00122">
    <property type="entry name" value="VACATPASE"/>
</dbReference>
<keyword evidence="4 11" id="KW-0812">Transmembrane</keyword>
<dbReference type="Gene3D" id="1.20.120.610">
    <property type="entry name" value="lithium bound rotor ring of v- atpase"/>
    <property type="match status" value="1"/>
</dbReference>
<dbReference type="SUPFAM" id="SSF81333">
    <property type="entry name" value="F1F0 ATP synthase subunit C"/>
    <property type="match status" value="1"/>
</dbReference>
<keyword evidence="14" id="KW-1185">Reference proteome</keyword>
<evidence type="ECO:0000256" key="8">
    <source>
        <dbReference type="ARBA" id="ARBA00023136"/>
    </source>
</evidence>
<comment type="function">
    <text evidence="11">Proton-conducting pore forming of the V0 complex of vacuolar(H+)-ATPase (V-ATPase), a multisubunit enzyme composed of a peripheral complex (V1) that hydrolyzes ATP and a membrane integral complex (V0) that translocates protons. V-ATPase is responsible for acidifying and maintaining the pH of intracellular compartments.</text>
</comment>
<dbReference type="InterPro" id="IPR000245">
    <property type="entry name" value="ATPase_proteolipid_csu"/>
</dbReference>
<dbReference type="Pfam" id="PF00137">
    <property type="entry name" value="ATP-synt_C"/>
    <property type="match status" value="2"/>
</dbReference>
<dbReference type="InterPro" id="IPR002379">
    <property type="entry name" value="ATPase_proteolipid_c-like_dom"/>
</dbReference>
<comment type="similarity">
    <text evidence="2 11">Belongs to the V-ATPase proteolipid subunit family.</text>
</comment>
<evidence type="ECO:0000313" key="13">
    <source>
        <dbReference type="EMBL" id="GMM51901.1"/>
    </source>
</evidence>
<evidence type="ECO:0000259" key="12">
    <source>
        <dbReference type="Pfam" id="PF00137"/>
    </source>
</evidence>
<dbReference type="InterPro" id="IPR035921">
    <property type="entry name" value="F/V-ATP_Csub_sf"/>
</dbReference>
<comment type="subcellular location">
    <subcellularLocation>
        <location evidence="1 11">Vacuole membrane</location>
        <topology evidence="1 11">Multi-pass membrane protein</topology>
    </subcellularLocation>
</comment>
<feature type="transmembrane region" description="Helical" evidence="11">
    <location>
        <begin position="130"/>
        <end position="155"/>
    </location>
</feature>
<feature type="domain" description="V-ATPase proteolipid subunit C-like" evidence="12">
    <location>
        <begin position="96"/>
        <end position="155"/>
    </location>
</feature>
<evidence type="ECO:0000256" key="11">
    <source>
        <dbReference type="RuleBase" id="RU363060"/>
    </source>
</evidence>
<keyword evidence="11" id="KW-0926">Vacuole</keyword>
<dbReference type="CDD" id="cd18176">
    <property type="entry name" value="ATP-synt_Vo_c_ATP6C_rpt2"/>
    <property type="match status" value="1"/>
</dbReference>
<organism evidence="13 14">
    <name type="scientific">Starmerella bacillaris</name>
    <name type="common">Yeast</name>
    <name type="synonym">Candida zemplinina</name>
    <dbReference type="NCBI Taxonomy" id="1247836"/>
    <lineage>
        <taxon>Eukaryota</taxon>
        <taxon>Fungi</taxon>
        <taxon>Dikarya</taxon>
        <taxon>Ascomycota</taxon>
        <taxon>Saccharomycotina</taxon>
        <taxon>Dipodascomycetes</taxon>
        <taxon>Dipodascales</taxon>
        <taxon>Trichomonascaceae</taxon>
        <taxon>Starmerella</taxon>
    </lineage>
</organism>
<dbReference type="AlphaFoldDB" id="A0AAV5RK35"/>
<dbReference type="PANTHER" id="PTHR10263">
    <property type="entry name" value="V-TYPE PROTON ATPASE PROTEOLIPID SUBUNIT"/>
    <property type="match status" value="1"/>
</dbReference>
<comment type="subunit">
    <text evidence="10 11">V-ATPase is a heteromultimeric enzyme composed of a peripheral catalytic V1 complex (components A to H) attached to an integral membrane V0 proton pore complex (components: a, c, c', c'', d, e, f and VOA1). The decameric c-ring forms the proton-conducting pore, and is composed of eight proteolipid subunits c, one subunit c' and one subunit c''.</text>
</comment>
<protein>
    <recommendedName>
        <fullName evidence="11">V-type proton ATPase proteolipid subunit</fullName>
    </recommendedName>
</protein>
<dbReference type="Proteomes" id="UP001362899">
    <property type="component" value="Unassembled WGS sequence"/>
</dbReference>
<keyword evidence="6 11" id="KW-1133">Transmembrane helix</keyword>
<evidence type="ECO:0000313" key="14">
    <source>
        <dbReference type="Proteomes" id="UP001362899"/>
    </source>
</evidence>
<gene>
    <name evidence="13" type="ORF">DASB73_028640</name>
</gene>
<reference evidence="13 14" key="1">
    <citation type="journal article" date="2023" name="Elife">
        <title>Identification of key yeast species and microbe-microbe interactions impacting larval growth of Drosophila in the wild.</title>
        <authorList>
            <person name="Mure A."/>
            <person name="Sugiura Y."/>
            <person name="Maeda R."/>
            <person name="Honda K."/>
            <person name="Sakurai N."/>
            <person name="Takahashi Y."/>
            <person name="Watada M."/>
            <person name="Katoh T."/>
            <person name="Gotoh A."/>
            <person name="Gotoh Y."/>
            <person name="Taniguchi I."/>
            <person name="Nakamura K."/>
            <person name="Hayashi T."/>
            <person name="Katayama T."/>
            <person name="Uemura T."/>
            <person name="Hattori Y."/>
        </authorList>
    </citation>
    <scope>NUCLEOTIDE SEQUENCE [LARGE SCALE GENOMIC DNA]</scope>
    <source>
        <strain evidence="13 14">SB-73</strain>
    </source>
</reference>
<feature type="transmembrane region" description="Helical" evidence="11">
    <location>
        <begin position="57"/>
        <end position="81"/>
    </location>
</feature>
<feature type="transmembrane region" description="Helical" evidence="11">
    <location>
        <begin position="12"/>
        <end position="36"/>
    </location>
</feature>
<dbReference type="NCBIfam" id="TIGR01100">
    <property type="entry name" value="V_ATP_synt_C"/>
    <property type="match status" value="1"/>
</dbReference>
<keyword evidence="3 11" id="KW-0813">Transport</keyword>
<keyword evidence="8 11" id="KW-0472">Membrane</keyword>
<sequence length="159" mass="16029">MSVTPEFAPAYAPFIGFAGCAAAMALSAIGSGYATAKSGIGIAGIGTFKPELVMKSILPVVLGGILVVYGLVVSVLIAGSISPKNPYTLFKGFMHLGAGCSVGFASMAAGYAIGIVGDAGVRGIMVQPKLFVGMVLILIFAEVLGLYGLIVALLLNTRA</sequence>
<proteinExistence type="inferred from homology"/>
<evidence type="ECO:0000256" key="10">
    <source>
        <dbReference type="ARBA" id="ARBA00046480"/>
    </source>
</evidence>
<feature type="domain" description="V-ATPase proteolipid subunit C-like" evidence="12">
    <location>
        <begin position="19"/>
        <end position="77"/>
    </location>
</feature>
<dbReference type="InterPro" id="IPR011555">
    <property type="entry name" value="ATPase_proteolipid_su_C_euk"/>
</dbReference>
<evidence type="ECO:0000256" key="5">
    <source>
        <dbReference type="ARBA" id="ARBA00022781"/>
    </source>
</evidence>
<dbReference type="GO" id="GO:0046961">
    <property type="term" value="F:proton-transporting ATPase activity, rotational mechanism"/>
    <property type="evidence" value="ECO:0007669"/>
    <property type="project" value="InterPro"/>
</dbReference>
<name>A0AAV5RK35_STABA</name>
<evidence type="ECO:0000256" key="2">
    <source>
        <dbReference type="ARBA" id="ARBA00007296"/>
    </source>
</evidence>
<evidence type="ECO:0000256" key="7">
    <source>
        <dbReference type="ARBA" id="ARBA00023065"/>
    </source>
</evidence>
<dbReference type="FunFam" id="1.20.120.610:FF:000001">
    <property type="entry name" value="V-type proton ATPase proteolipid subunit"/>
    <property type="match status" value="1"/>
</dbReference>
<dbReference type="GO" id="GO:0033179">
    <property type="term" value="C:proton-transporting V-type ATPase, V0 domain"/>
    <property type="evidence" value="ECO:0007669"/>
    <property type="project" value="InterPro"/>
</dbReference>
<feature type="transmembrane region" description="Helical" evidence="11">
    <location>
        <begin position="93"/>
        <end position="118"/>
    </location>
</feature>
<keyword evidence="5 11" id="KW-0375">Hydrogen ion transport</keyword>
<evidence type="ECO:0000256" key="1">
    <source>
        <dbReference type="ARBA" id="ARBA00004128"/>
    </source>
</evidence>
<evidence type="ECO:0000256" key="3">
    <source>
        <dbReference type="ARBA" id="ARBA00022448"/>
    </source>
</evidence>
<evidence type="ECO:0000256" key="9">
    <source>
        <dbReference type="ARBA" id="ARBA00045519"/>
    </source>
</evidence>
<dbReference type="GO" id="GO:0005774">
    <property type="term" value="C:vacuolar membrane"/>
    <property type="evidence" value="ECO:0007669"/>
    <property type="project" value="UniProtKB-SubCell"/>
</dbReference>
<evidence type="ECO:0000256" key="4">
    <source>
        <dbReference type="ARBA" id="ARBA00022692"/>
    </source>
</evidence>
<dbReference type="EMBL" id="BTGC01000008">
    <property type="protein sequence ID" value="GMM51901.1"/>
    <property type="molecule type" value="Genomic_DNA"/>
</dbReference>
<comment type="caution">
    <text evidence="13">The sequence shown here is derived from an EMBL/GenBank/DDBJ whole genome shotgun (WGS) entry which is preliminary data.</text>
</comment>